<dbReference type="PANTHER" id="PTHR23511:SF5">
    <property type="entry name" value="MAJOR FACILITATOR-TYPE TRANSPORTER HXNZ-RELATED"/>
    <property type="match status" value="1"/>
</dbReference>
<dbReference type="GO" id="GO:0016020">
    <property type="term" value="C:membrane"/>
    <property type="evidence" value="ECO:0007669"/>
    <property type="project" value="UniProtKB-SubCell"/>
</dbReference>
<evidence type="ECO:0000256" key="4">
    <source>
        <dbReference type="ARBA" id="ARBA00022989"/>
    </source>
</evidence>
<dbReference type="InterPro" id="IPR020846">
    <property type="entry name" value="MFS_dom"/>
</dbReference>
<gene>
    <name evidence="8" type="ORF">MJAP1_001352</name>
</gene>
<feature type="transmembrane region" description="Helical" evidence="6">
    <location>
        <begin position="308"/>
        <end position="332"/>
    </location>
</feature>
<dbReference type="PANTHER" id="PTHR23511">
    <property type="entry name" value="SYNAPTIC VESICLE GLYCOPROTEIN 2"/>
    <property type="match status" value="1"/>
</dbReference>
<evidence type="ECO:0000256" key="1">
    <source>
        <dbReference type="ARBA" id="ARBA00004141"/>
    </source>
</evidence>
<reference evidence="8" key="1">
    <citation type="submission" date="2023-03" db="EMBL/GenBank/DDBJ databases">
        <title>Mating type loci evolution in Malassezia.</title>
        <authorList>
            <person name="Coelho M.A."/>
        </authorList>
    </citation>
    <scope>NUCLEOTIDE SEQUENCE</scope>
    <source>
        <strain evidence="8">CBS 9431</strain>
    </source>
</reference>
<dbReference type="GeneID" id="85225001"/>
<dbReference type="GO" id="GO:0022857">
    <property type="term" value="F:transmembrane transporter activity"/>
    <property type="evidence" value="ECO:0007669"/>
    <property type="project" value="InterPro"/>
</dbReference>
<keyword evidence="4 6" id="KW-1133">Transmembrane helix</keyword>
<accession>A0AAF0J9N4</accession>
<organism evidence="8 9">
    <name type="scientific">Malassezia japonica</name>
    <dbReference type="NCBI Taxonomy" id="223818"/>
    <lineage>
        <taxon>Eukaryota</taxon>
        <taxon>Fungi</taxon>
        <taxon>Dikarya</taxon>
        <taxon>Basidiomycota</taxon>
        <taxon>Ustilaginomycotina</taxon>
        <taxon>Malasseziomycetes</taxon>
        <taxon>Malasseziales</taxon>
        <taxon>Malasseziaceae</taxon>
        <taxon>Malassezia</taxon>
    </lineage>
</organism>
<dbReference type="PROSITE" id="PS50850">
    <property type="entry name" value="MFS"/>
    <property type="match status" value="1"/>
</dbReference>
<evidence type="ECO:0000256" key="6">
    <source>
        <dbReference type="SAM" id="Phobius"/>
    </source>
</evidence>
<feature type="transmembrane region" description="Helical" evidence="6">
    <location>
        <begin position="377"/>
        <end position="396"/>
    </location>
</feature>
<dbReference type="EMBL" id="CP119959">
    <property type="protein sequence ID" value="WFD38400.1"/>
    <property type="molecule type" value="Genomic_DNA"/>
</dbReference>
<dbReference type="RefSeq" id="XP_060121297.1">
    <property type="nucleotide sequence ID" value="XM_060265314.1"/>
</dbReference>
<dbReference type="InterPro" id="IPR011701">
    <property type="entry name" value="MFS"/>
</dbReference>
<feature type="transmembrane region" description="Helical" evidence="6">
    <location>
        <begin position="352"/>
        <end position="370"/>
    </location>
</feature>
<feature type="transmembrane region" description="Helical" evidence="6">
    <location>
        <begin position="179"/>
        <end position="199"/>
    </location>
</feature>
<evidence type="ECO:0000313" key="9">
    <source>
        <dbReference type="Proteomes" id="UP001217754"/>
    </source>
</evidence>
<sequence>MTAHAPPSALDDTLARIGMGPYQWHLLVLSGMGWAADNVDHWHISDAYIGVLTSSIFAGMTLGSVVWGSFADLYGRRYVFLRTLAITALFGALLSMAPSFAVACILCFGVGTGVGGSMPTDGTLFLESIPKKRHYYLTALSVFFSLGSVVCAVIALLLLPGNSCTNDAPCKKGDENQGWRHVVLSLAGITALFAMLRIWPFDVQESPTFLVATHRLQEACDALQEISEANSDATGLSLPDVQRPEADEDPVAAGVDADADADEDSETHALMGTPFIPLLGSLPERLAKPLRDLARRSAPLVAPPHRRAVLLTWALWALMSLAFTMFNAFYPIYLQRKLGQHDADETQALRDYVWYALSSVPGSLLGALLTESPLGRAKSLALALLATVGAQVLFLLTEEPAYVVLSGMGVSLAATTAYAILYGYTPNVFPTSIRGTACAVASALGRITGIAAPLLAGALLEMRVTLPILTSIVLFSLCAVTALLLPSKTRLVQL</sequence>
<protein>
    <recommendedName>
        <fullName evidence="7">Major facilitator superfamily (MFS) profile domain-containing protein</fullName>
    </recommendedName>
</protein>
<name>A0AAF0J9N4_9BASI</name>
<dbReference type="AlphaFoldDB" id="A0AAF0J9N4"/>
<feature type="transmembrane region" description="Helical" evidence="6">
    <location>
        <begin position="134"/>
        <end position="159"/>
    </location>
</feature>
<feature type="transmembrane region" description="Helical" evidence="6">
    <location>
        <begin position="466"/>
        <end position="485"/>
    </location>
</feature>
<dbReference type="Pfam" id="PF07690">
    <property type="entry name" value="MFS_1"/>
    <property type="match status" value="1"/>
</dbReference>
<feature type="domain" description="Major facilitator superfamily (MFS) profile" evidence="7">
    <location>
        <begin position="1"/>
        <end position="490"/>
    </location>
</feature>
<dbReference type="Gene3D" id="1.20.1250.20">
    <property type="entry name" value="MFS general substrate transporter like domains"/>
    <property type="match status" value="1"/>
</dbReference>
<evidence type="ECO:0000256" key="2">
    <source>
        <dbReference type="ARBA" id="ARBA00022448"/>
    </source>
</evidence>
<comment type="subcellular location">
    <subcellularLocation>
        <location evidence="1">Membrane</location>
        <topology evidence="1">Multi-pass membrane protein</topology>
    </subcellularLocation>
</comment>
<feature type="transmembrane region" description="Helical" evidence="6">
    <location>
        <begin position="83"/>
        <end position="114"/>
    </location>
</feature>
<dbReference type="SUPFAM" id="SSF103473">
    <property type="entry name" value="MFS general substrate transporter"/>
    <property type="match status" value="1"/>
</dbReference>
<dbReference type="Proteomes" id="UP001217754">
    <property type="component" value="Chromosome 2"/>
</dbReference>
<proteinExistence type="predicted"/>
<keyword evidence="2" id="KW-0813">Transport</keyword>
<feature type="transmembrane region" description="Helical" evidence="6">
    <location>
        <begin position="402"/>
        <end position="424"/>
    </location>
</feature>
<keyword evidence="5 6" id="KW-0472">Membrane</keyword>
<evidence type="ECO:0000259" key="7">
    <source>
        <dbReference type="PROSITE" id="PS50850"/>
    </source>
</evidence>
<keyword evidence="3 6" id="KW-0812">Transmembrane</keyword>
<evidence type="ECO:0000256" key="5">
    <source>
        <dbReference type="ARBA" id="ARBA00023136"/>
    </source>
</evidence>
<evidence type="ECO:0000256" key="3">
    <source>
        <dbReference type="ARBA" id="ARBA00022692"/>
    </source>
</evidence>
<dbReference type="InterPro" id="IPR036259">
    <property type="entry name" value="MFS_trans_sf"/>
</dbReference>
<evidence type="ECO:0000313" key="8">
    <source>
        <dbReference type="EMBL" id="WFD38400.1"/>
    </source>
</evidence>
<keyword evidence="9" id="KW-1185">Reference proteome</keyword>
<dbReference type="CDD" id="cd17316">
    <property type="entry name" value="MFS_SV2_like"/>
    <property type="match status" value="1"/>
</dbReference>
<feature type="transmembrane region" description="Helical" evidence="6">
    <location>
        <begin position="47"/>
        <end position="71"/>
    </location>
</feature>